<dbReference type="InterPro" id="IPR023404">
    <property type="entry name" value="rSAM_horseshoe"/>
</dbReference>
<keyword evidence="3" id="KW-0004">4Fe-4S</keyword>
<name>A0A7I8VXM6_9ANNE</name>
<evidence type="ECO:0000256" key="1">
    <source>
        <dbReference type="ARBA" id="ARBA00001966"/>
    </source>
</evidence>
<keyword evidence="6" id="KW-0408">Iron</keyword>
<keyword evidence="5" id="KW-0479">Metal-binding</keyword>
<dbReference type="SFLD" id="SFLDF00273">
    <property type="entry name" value="(dimethylallyl)adenosine_tRNA"/>
    <property type="match status" value="1"/>
</dbReference>
<dbReference type="GO" id="GO:0035597">
    <property type="term" value="F:tRNA-2-methylthio-N(6)-dimethylallyladenosine(37) synthase activity"/>
    <property type="evidence" value="ECO:0007669"/>
    <property type="project" value="TreeGrafter"/>
</dbReference>
<feature type="domain" description="TRAM" evidence="8">
    <location>
        <begin position="471"/>
        <end position="545"/>
    </location>
</feature>
<keyword evidence="7" id="KW-0411">Iron-sulfur</keyword>
<dbReference type="Gene3D" id="3.80.30.20">
    <property type="entry name" value="tm_1862 like domain"/>
    <property type="match status" value="1"/>
</dbReference>
<comment type="caution">
    <text evidence="11">The sequence shown here is derived from an EMBL/GenBank/DDBJ whole genome shotgun (WGS) entry which is preliminary data.</text>
</comment>
<dbReference type="InterPro" id="IPR058240">
    <property type="entry name" value="rSAM_sf"/>
</dbReference>
<evidence type="ECO:0000256" key="4">
    <source>
        <dbReference type="ARBA" id="ARBA00022691"/>
    </source>
</evidence>
<comment type="similarity">
    <text evidence="2">Belongs to the methylthiotransferase family. MiaB subfamily.</text>
</comment>
<dbReference type="GO" id="GO:0046872">
    <property type="term" value="F:metal ion binding"/>
    <property type="evidence" value="ECO:0007669"/>
    <property type="project" value="UniProtKB-KW"/>
</dbReference>
<protein>
    <submittedName>
        <fullName evidence="11">DgyrCDS9135</fullName>
    </submittedName>
</protein>
<gene>
    <name evidence="11" type="ORF">DGYR_LOCUS8650</name>
</gene>
<dbReference type="SFLD" id="SFLDS00029">
    <property type="entry name" value="Radical_SAM"/>
    <property type="match status" value="1"/>
</dbReference>
<feature type="domain" description="Radical SAM core" evidence="10">
    <location>
        <begin position="208"/>
        <end position="468"/>
    </location>
</feature>
<dbReference type="SUPFAM" id="SSF102114">
    <property type="entry name" value="Radical SAM enzymes"/>
    <property type="match status" value="1"/>
</dbReference>
<dbReference type="AlphaFoldDB" id="A0A7I8VXM6"/>
<evidence type="ECO:0000259" key="9">
    <source>
        <dbReference type="PROSITE" id="PS51449"/>
    </source>
</evidence>
<proteinExistence type="inferred from homology"/>
<dbReference type="EMBL" id="CAJFCJ010000012">
    <property type="protein sequence ID" value="CAD5120570.1"/>
    <property type="molecule type" value="Genomic_DNA"/>
</dbReference>
<dbReference type="SFLD" id="SFLDG01082">
    <property type="entry name" value="B12-binding_domain_containing"/>
    <property type="match status" value="1"/>
</dbReference>
<dbReference type="Pfam" id="PF00919">
    <property type="entry name" value="UPF0004"/>
    <property type="match status" value="1"/>
</dbReference>
<keyword evidence="12" id="KW-1185">Reference proteome</keyword>
<dbReference type="FunFam" id="3.80.30.20:FF:000003">
    <property type="entry name" value="CDK5 regulatory subunit-associated protein 1"/>
    <property type="match status" value="1"/>
</dbReference>
<dbReference type="Proteomes" id="UP000549394">
    <property type="component" value="Unassembled WGS sequence"/>
</dbReference>
<dbReference type="PANTHER" id="PTHR43020:SF2">
    <property type="entry name" value="MITOCHONDRIAL TRNA METHYLTHIOTRANSFERASE CDK5RAP1"/>
    <property type="match status" value="1"/>
</dbReference>
<dbReference type="Pfam" id="PF04055">
    <property type="entry name" value="Radical_SAM"/>
    <property type="match status" value="1"/>
</dbReference>
<dbReference type="InterPro" id="IPR002792">
    <property type="entry name" value="TRAM_dom"/>
</dbReference>
<dbReference type="SFLD" id="SFLDG01061">
    <property type="entry name" value="methylthiotransferase"/>
    <property type="match status" value="1"/>
</dbReference>
<dbReference type="InterPro" id="IPR005839">
    <property type="entry name" value="Methylthiotransferase"/>
</dbReference>
<dbReference type="InterPro" id="IPR013848">
    <property type="entry name" value="Methylthiotransferase_N"/>
</dbReference>
<evidence type="ECO:0000256" key="3">
    <source>
        <dbReference type="ARBA" id="ARBA00022485"/>
    </source>
</evidence>
<dbReference type="NCBIfam" id="TIGR01574">
    <property type="entry name" value="miaB-methiolase"/>
    <property type="match status" value="1"/>
</dbReference>
<keyword evidence="4" id="KW-0949">S-adenosyl-L-methionine</keyword>
<reference evidence="11 12" key="1">
    <citation type="submission" date="2020-08" db="EMBL/GenBank/DDBJ databases">
        <authorList>
            <person name="Hejnol A."/>
        </authorList>
    </citation>
    <scope>NUCLEOTIDE SEQUENCE [LARGE SCALE GENOMIC DNA]</scope>
</reference>
<dbReference type="Pfam" id="PF01938">
    <property type="entry name" value="TRAM"/>
    <property type="match status" value="1"/>
</dbReference>
<dbReference type="GO" id="GO:0005829">
    <property type="term" value="C:cytosol"/>
    <property type="evidence" value="ECO:0007669"/>
    <property type="project" value="TreeGrafter"/>
</dbReference>
<dbReference type="InterPro" id="IPR038135">
    <property type="entry name" value="Methylthiotransferase_N_sf"/>
</dbReference>
<feature type="domain" description="MTTase N-terminal" evidence="9">
    <location>
        <begin position="74"/>
        <end position="191"/>
    </location>
</feature>
<dbReference type="NCBIfam" id="TIGR00089">
    <property type="entry name" value="MiaB/RimO family radical SAM methylthiotransferase"/>
    <property type="match status" value="1"/>
</dbReference>
<comment type="cofactor">
    <cofactor evidence="1">
        <name>[4Fe-4S] cluster</name>
        <dbReference type="ChEBI" id="CHEBI:49883"/>
    </cofactor>
</comment>
<dbReference type="Gene3D" id="3.40.50.12160">
    <property type="entry name" value="Methylthiotransferase, N-terminal domain"/>
    <property type="match status" value="1"/>
</dbReference>
<dbReference type="FunFam" id="3.40.50.12160:FF:000003">
    <property type="entry name" value="CDK5 regulatory subunit-associated protein 1"/>
    <property type="match status" value="1"/>
</dbReference>
<dbReference type="GO" id="GO:0051539">
    <property type="term" value="F:4 iron, 4 sulfur cluster binding"/>
    <property type="evidence" value="ECO:0007669"/>
    <property type="project" value="UniProtKB-KW"/>
</dbReference>
<sequence>MALRHVLKRTTIWSRIIVGRNFCNSNVKLTSKTKNDLESFKNKLSEGPSFSDFVQGNASSINTTASIDKEKHGKSVYFETYGCQMNVNDTEVAWSILNKNGYSKSIDIASANVVLLMTCSIREGAETKIWKRLNYLKSIKKLKRRKKENFQICILGCMAERLKKDLLDHVDVICGPDAYKDLPNLLHKSSMLGASAMNVALSLEETYADVTPLRLNESSVSAFAGCDNMCSYCIVPFTRGRERSRPMDSIINEIEQIADQGVKEVTLLGQNVNSYRDTSSGGGSYVTKTSSGFRTIYKPKKGGKRFAELISTIADRVPDMRIRFTSPHPKDFPDELIYAIKEYPNICKQIHLPAQSGSSKVLDDMRRGYTREAYLELVDHIRSIVPGIKTYIALSSDFIAGFCGETEEDHLETLSLMKLVKYNYSFCFPYSLRGKTRAYHRLNDDVPQEVKSRRHMELIDQFRKDALEINQGFINEEQLVLIECDSKRSELDWAGRNDQNVKVILPKQEVYDSEKGIQRNIEIGDFVAVKINSATSQTLKGDPIRISSIREWNNLKDAERINNYSS</sequence>
<dbReference type="PROSITE" id="PS51918">
    <property type="entry name" value="RADICAL_SAM"/>
    <property type="match status" value="1"/>
</dbReference>
<dbReference type="PROSITE" id="PS51449">
    <property type="entry name" value="MTTASE_N"/>
    <property type="match status" value="1"/>
</dbReference>
<dbReference type="PROSITE" id="PS50926">
    <property type="entry name" value="TRAM"/>
    <property type="match status" value="1"/>
</dbReference>
<evidence type="ECO:0000259" key="10">
    <source>
        <dbReference type="PROSITE" id="PS51918"/>
    </source>
</evidence>
<dbReference type="GO" id="GO:0005739">
    <property type="term" value="C:mitochondrion"/>
    <property type="evidence" value="ECO:0007669"/>
    <property type="project" value="TreeGrafter"/>
</dbReference>
<evidence type="ECO:0000256" key="2">
    <source>
        <dbReference type="ARBA" id="ARBA00009815"/>
    </source>
</evidence>
<dbReference type="PANTHER" id="PTHR43020">
    <property type="entry name" value="CDK5 REGULATORY SUBUNIT-ASSOCIATED PROTEIN 1"/>
    <property type="match status" value="1"/>
</dbReference>
<accession>A0A7I8VXM6</accession>
<dbReference type="InterPro" id="IPR006638">
    <property type="entry name" value="Elp3/MiaA/NifB-like_rSAM"/>
</dbReference>
<evidence type="ECO:0000256" key="5">
    <source>
        <dbReference type="ARBA" id="ARBA00022723"/>
    </source>
</evidence>
<dbReference type="SMART" id="SM00729">
    <property type="entry name" value="Elp3"/>
    <property type="match status" value="1"/>
</dbReference>
<dbReference type="InterPro" id="IPR007197">
    <property type="entry name" value="rSAM"/>
</dbReference>
<evidence type="ECO:0000313" key="11">
    <source>
        <dbReference type="EMBL" id="CAD5120570.1"/>
    </source>
</evidence>
<evidence type="ECO:0000256" key="7">
    <source>
        <dbReference type="ARBA" id="ARBA00023014"/>
    </source>
</evidence>
<evidence type="ECO:0000259" key="8">
    <source>
        <dbReference type="PROSITE" id="PS50926"/>
    </source>
</evidence>
<dbReference type="OrthoDB" id="190098at2759"/>
<dbReference type="GO" id="GO:0080090">
    <property type="term" value="P:regulation of primary metabolic process"/>
    <property type="evidence" value="ECO:0007669"/>
    <property type="project" value="UniProtKB-ARBA"/>
</dbReference>
<dbReference type="GO" id="GO:0060255">
    <property type="term" value="P:regulation of macromolecule metabolic process"/>
    <property type="evidence" value="ECO:0007669"/>
    <property type="project" value="UniProtKB-ARBA"/>
</dbReference>
<dbReference type="InterPro" id="IPR006463">
    <property type="entry name" value="MiaB_methiolase"/>
</dbReference>
<organism evidence="11 12">
    <name type="scientific">Dimorphilus gyrociliatus</name>
    <dbReference type="NCBI Taxonomy" id="2664684"/>
    <lineage>
        <taxon>Eukaryota</taxon>
        <taxon>Metazoa</taxon>
        <taxon>Spiralia</taxon>
        <taxon>Lophotrochozoa</taxon>
        <taxon>Annelida</taxon>
        <taxon>Polychaeta</taxon>
        <taxon>Polychaeta incertae sedis</taxon>
        <taxon>Dinophilidae</taxon>
        <taxon>Dimorphilus</taxon>
    </lineage>
</organism>
<evidence type="ECO:0000313" key="12">
    <source>
        <dbReference type="Proteomes" id="UP000549394"/>
    </source>
</evidence>
<evidence type="ECO:0000256" key="6">
    <source>
        <dbReference type="ARBA" id="ARBA00023004"/>
    </source>
</evidence>
<dbReference type="SFLD" id="SFLDF00413">
    <property type="entry name" value="CDK5RAP1"/>
    <property type="match status" value="1"/>
</dbReference>